<evidence type="ECO:0008006" key="5">
    <source>
        <dbReference type="Google" id="ProtNLM"/>
    </source>
</evidence>
<gene>
    <name evidence="3" type="ORF">ZYGM_003142</name>
</gene>
<feature type="compositionally biased region" description="Basic and acidic residues" evidence="2">
    <location>
        <begin position="264"/>
        <end position="278"/>
    </location>
</feature>
<dbReference type="OrthoDB" id="1476984at2759"/>
<evidence type="ECO:0000313" key="3">
    <source>
        <dbReference type="EMBL" id="GCE99474.1"/>
    </source>
</evidence>
<evidence type="ECO:0000256" key="1">
    <source>
        <dbReference type="PIRSR" id="PIRSR605493-1"/>
    </source>
</evidence>
<feature type="binding site" evidence="1">
    <location>
        <position position="173"/>
    </location>
    <ligand>
        <name>substrate</name>
    </ligand>
</feature>
<dbReference type="Gene3D" id="3.50.30.40">
    <property type="entry name" value="Ribonuclease E inhibitor RraA/RraA-like"/>
    <property type="match status" value="1"/>
</dbReference>
<comment type="caution">
    <text evidence="3">The sequence shown here is derived from an EMBL/GenBank/DDBJ whole genome shotgun (WGS) entry which is preliminary data.</text>
</comment>
<protein>
    <recommendedName>
        <fullName evidence="5">4-hydroxy-4-methyl-2-oxoglutarate aldolase</fullName>
    </recommendedName>
</protein>
<keyword evidence="1" id="KW-0479">Metal-binding</keyword>
<dbReference type="CDD" id="cd16841">
    <property type="entry name" value="RraA_family"/>
    <property type="match status" value="1"/>
</dbReference>
<dbReference type="GO" id="GO:0047443">
    <property type="term" value="F:4-hydroxy-4-methyl-2-oxoglutarate aldolase activity"/>
    <property type="evidence" value="ECO:0007669"/>
    <property type="project" value="TreeGrafter"/>
</dbReference>
<reference evidence="3 4" key="1">
    <citation type="submission" date="2019-01" db="EMBL/GenBank/DDBJ databases">
        <title>Draft Genome Sequencing of Zygosaccharomyces mellis Ca-7.</title>
        <authorList>
            <person name="Shiwa Y."/>
            <person name="Kanesaki Y."/>
            <person name="Ishige T."/>
            <person name="Mura K."/>
            <person name="Hori T."/>
            <person name="Tamura T."/>
        </authorList>
    </citation>
    <scope>NUCLEOTIDE SEQUENCE [LARGE SCALE GENOMIC DNA]</scope>
    <source>
        <strain evidence="3 4">Ca-7</strain>
    </source>
</reference>
<evidence type="ECO:0000256" key="2">
    <source>
        <dbReference type="SAM" id="MobiDB-lite"/>
    </source>
</evidence>
<proteinExistence type="predicted"/>
<accession>A0A4C2E5D2</accession>
<dbReference type="EMBL" id="BIMX01000010">
    <property type="protein sequence ID" value="GCE99474.1"/>
    <property type="molecule type" value="Genomic_DNA"/>
</dbReference>
<feature type="region of interest" description="Disordered" evidence="2">
    <location>
        <begin position="264"/>
        <end position="284"/>
    </location>
</feature>
<dbReference type="GO" id="GO:0008948">
    <property type="term" value="F:oxaloacetate decarboxylase activity"/>
    <property type="evidence" value="ECO:0007669"/>
    <property type="project" value="TreeGrafter"/>
</dbReference>
<feature type="binding site" evidence="1">
    <location>
        <position position="174"/>
    </location>
    <ligand>
        <name>Mg(2+)</name>
        <dbReference type="ChEBI" id="CHEBI:18420"/>
    </ligand>
</feature>
<dbReference type="Pfam" id="PF03737">
    <property type="entry name" value="RraA-like"/>
    <property type="match status" value="1"/>
</dbReference>
<organism evidence="3 4">
    <name type="scientific">Zygosaccharomyces mellis</name>
    <dbReference type="NCBI Taxonomy" id="42258"/>
    <lineage>
        <taxon>Eukaryota</taxon>
        <taxon>Fungi</taxon>
        <taxon>Dikarya</taxon>
        <taxon>Ascomycota</taxon>
        <taxon>Saccharomycotina</taxon>
        <taxon>Saccharomycetes</taxon>
        <taxon>Saccharomycetales</taxon>
        <taxon>Saccharomycetaceae</taxon>
        <taxon>Zygosaccharomyces</taxon>
    </lineage>
</organism>
<dbReference type="GO" id="GO:0046872">
    <property type="term" value="F:metal ion binding"/>
    <property type="evidence" value="ECO:0007669"/>
    <property type="project" value="UniProtKB-KW"/>
</dbReference>
<dbReference type="SUPFAM" id="SSF89562">
    <property type="entry name" value="RraA-like"/>
    <property type="match status" value="1"/>
</dbReference>
<dbReference type="InterPro" id="IPR005493">
    <property type="entry name" value="RraA/RraA-like"/>
</dbReference>
<dbReference type="InterPro" id="IPR036704">
    <property type="entry name" value="RraA/RraA-like_sf"/>
</dbReference>
<feature type="binding site" evidence="1">
    <location>
        <begin position="151"/>
        <end position="154"/>
    </location>
    <ligand>
        <name>substrate</name>
    </ligand>
</feature>
<evidence type="ECO:0000313" key="4">
    <source>
        <dbReference type="Proteomes" id="UP000301737"/>
    </source>
</evidence>
<keyword evidence="4" id="KW-1185">Reference proteome</keyword>
<dbReference type="Proteomes" id="UP000301737">
    <property type="component" value="Unassembled WGS sequence"/>
</dbReference>
<sequence length="284" mass="31131">MLRTSKASLVRFYSKLLSRSAGTGLNVCKSVVDGYIQQGFVRTLTQSNRLNRMSYSQFDELTPCDVSDGLLNKYKIDNGGYLPNLTQWSGHSRGTIHGKAYTVLFAPANDTRPSVNYIDSVPPGAFLVIGLVRDLQLAYAPYVSPTQAIYGGLMSMRAQYLKAAGTLVFGRIRDLQEHRKLDHPVFSYGLGSCVAKAVVKPVGINVPLEILASNGEVEIIKPGDYMVGDLNGVVKIPSEIELGSLVGYIKKSIEADELVSRDIENGRPAKEAQRDHRASLKKHL</sequence>
<dbReference type="AlphaFoldDB" id="A0A4C2E5D2"/>
<comment type="cofactor">
    <cofactor evidence="1">
        <name>Mg(2+)</name>
        <dbReference type="ChEBI" id="CHEBI:18420"/>
    </cofactor>
</comment>
<dbReference type="PANTHER" id="PTHR33254">
    <property type="entry name" value="4-HYDROXY-4-METHYL-2-OXOGLUTARATE ALDOLASE 3-RELATED"/>
    <property type="match status" value="1"/>
</dbReference>
<keyword evidence="1" id="KW-0460">Magnesium</keyword>
<name>A0A4C2E5D2_9SACH</name>
<dbReference type="PANTHER" id="PTHR33254:SF28">
    <property type="entry name" value="4-HYDROXY-4-METHYL-2-OXOGLUTARATE ALDOLASE"/>
    <property type="match status" value="1"/>
</dbReference>